<dbReference type="OrthoDB" id="8774392at2"/>
<dbReference type="Gene3D" id="3.40.630.30">
    <property type="match status" value="1"/>
</dbReference>
<comment type="caution">
    <text evidence="2">The sequence shown here is derived from an EMBL/GenBank/DDBJ whole genome shotgun (WGS) entry which is preliminary data.</text>
</comment>
<protein>
    <submittedName>
        <fullName evidence="2">GNAT family N-acetyltransferase</fullName>
    </submittedName>
</protein>
<dbReference type="Pfam" id="PF00583">
    <property type="entry name" value="Acetyltransf_1"/>
    <property type="match status" value="1"/>
</dbReference>
<dbReference type="InterPro" id="IPR016181">
    <property type="entry name" value="Acyl_CoA_acyltransferase"/>
</dbReference>
<keyword evidence="2" id="KW-0808">Transferase</keyword>
<dbReference type="InterPro" id="IPR000182">
    <property type="entry name" value="GNAT_dom"/>
</dbReference>
<dbReference type="Proteomes" id="UP000298438">
    <property type="component" value="Unassembled WGS sequence"/>
</dbReference>
<gene>
    <name evidence="2" type="ORF">E4L96_05735</name>
</gene>
<name>A0A4Y9SIP3_9BURK</name>
<dbReference type="GO" id="GO:0016747">
    <property type="term" value="F:acyltransferase activity, transferring groups other than amino-acyl groups"/>
    <property type="evidence" value="ECO:0007669"/>
    <property type="project" value="InterPro"/>
</dbReference>
<keyword evidence="3" id="KW-1185">Reference proteome</keyword>
<dbReference type="SUPFAM" id="SSF55729">
    <property type="entry name" value="Acyl-CoA N-acyltransferases (Nat)"/>
    <property type="match status" value="1"/>
</dbReference>
<dbReference type="AlphaFoldDB" id="A0A4Y9SIP3"/>
<sequence>MKSLLKRMLRWLCGEYSIYVILTKACAEAQVPGSIPAGGTIVPVDREMVAASADPDIRAQSFYAGEGALGYGCRGPDGQLAALCFYWHGERYRKRNFWPLKEREAKLVEVITASSMRGKKIAPALIEASLHDVGQQGFERAYARVWHSNEPSLRAFQTAGWQRVATVIELHPFGRKKALRITRPARGT</sequence>
<organism evidence="2 3">
    <name type="scientific">Zemynaea arenosa</name>
    <dbReference type="NCBI Taxonomy" id="2561931"/>
    <lineage>
        <taxon>Bacteria</taxon>
        <taxon>Pseudomonadati</taxon>
        <taxon>Pseudomonadota</taxon>
        <taxon>Betaproteobacteria</taxon>
        <taxon>Burkholderiales</taxon>
        <taxon>Oxalobacteraceae</taxon>
        <taxon>Telluria group</taxon>
        <taxon>Zemynaea</taxon>
    </lineage>
</organism>
<dbReference type="RefSeq" id="WP_135206260.1">
    <property type="nucleotide sequence ID" value="NZ_SPVF01000081.1"/>
</dbReference>
<dbReference type="EMBL" id="SPVF01000081">
    <property type="protein sequence ID" value="TFW24871.1"/>
    <property type="molecule type" value="Genomic_DNA"/>
</dbReference>
<proteinExistence type="predicted"/>
<feature type="domain" description="N-acetyltransferase" evidence="1">
    <location>
        <begin position="79"/>
        <end position="160"/>
    </location>
</feature>
<evidence type="ECO:0000313" key="3">
    <source>
        <dbReference type="Proteomes" id="UP000298438"/>
    </source>
</evidence>
<accession>A0A4Y9SIP3</accession>
<evidence type="ECO:0000313" key="2">
    <source>
        <dbReference type="EMBL" id="TFW24871.1"/>
    </source>
</evidence>
<evidence type="ECO:0000259" key="1">
    <source>
        <dbReference type="Pfam" id="PF00583"/>
    </source>
</evidence>
<reference evidence="2 3" key="1">
    <citation type="submission" date="2019-03" db="EMBL/GenBank/DDBJ databases">
        <title>Draft Genome Sequence of Massilia arenosa sp. nov., a Novel Massilia Species Isolated from a Sandy-loam Maize Soil.</title>
        <authorList>
            <person name="Raths R."/>
            <person name="Peta V."/>
            <person name="Bucking H."/>
        </authorList>
    </citation>
    <scope>NUCLEOTIDE SEQUENCE [LARGE SCALE GENOMIC DNA]</scope>
    <source>
        <strain evidence="2 3">MC02</strain>
    </source>
</reference>